<dbReference type="Proteomes" id="UP000280417">
    <property type="component" value="Unassembled WGS sequence"/>
</dbReference>
<feature type="region of interest" description="Disordered" evidence="1">
    <location>
        <begin position="93"/>
        <end position="117"/>
    </location>
</feature>
<gene>
    <name evidence="2" type="ORF">DRJ04_06435</name>
</gene>
<evidence type="ECO:0000313" key="2">
    <source>
        <dbReference type="EMBL" id="RLE12309.1"/>
    </source>
</evidence>
<reference evidence="2 3" key="1">
    <citation type="submission" date="2018-06" db="EMBL/GenBank/DDBJ databases">
        <title>Extensive metabolic versatility and redundancy in microbially diverse, dynamic hydrothermal sediments.</title>
        <authorList>
            <person name="Dombrowski N."/>
            <person name="Teske A."/>
            <person name="Baker B.J."/>
        </authorList>
    </citation>
    <scope>NUCLEOTIDE SEQUENCE [LARGE SCALE GENOMIC DNA]</scope>
    <source>
        <strain evidence="2">B3_G15</strain>
    </source>
</reference>
<dbReference type="AlphaFoldDB" id="A0A662DDQ6"/>
<dbReference type="Pfam" id="PF05369">
    <property type="entry name" value="MtmB"/>
    <property type="match status" value="1"/>
</dbReference>
<organism evidence="2 3">
    <name type="scientific">Aerophobetes bacterium</name>
    <dbReference type="NCBI Taxonomy" id="2030807"/>
    <lineage>
        <taxon>Bacteria</taxon>
        <taxon>Candidatus Aerophobota</taxon>
    </lineage>
</organism>
<sequence>MLSFYDVIDRTVTGPLMSDKDFYLKIYVPELTKVIQKYKIKYNPDTPLPYDDALADAVFEAAVEFFAKVGAYCPDTSRVLKFTKNEILQAASQAPSESTFGEGPDRKTMRSRKPDEHSEPWYHCGGGIYTTSEQIFMNQVEGLASITKANSLSIPSSINFRGKDARVRSPQEVLATIKTVSMAREACRRAGRPGLPILNGISTATGPISMFAASHPNFGLRPSDGFLVDSLAELIVDYEALDKVAFYTSIGANIGSTSTPLYGGYNGGAEGNAIVSVVYNLLGILVFRGTYHYNAPLHTRLRVSSTRPLLWVISLANQAIHRNAPYPTLNLPYLGGGAGTDCYYYEMAAYHTCVVTSGGNMLSGHPSVAVAPDSIVPLDHVLNIEVAKAASQLTRKEANPIVLKLLEKYEKQLNDPPKGLTYQDCYDVVTGELKNAEYANHVEKIRKELRELGLPIEKCE</sequence>
<evidence type="ECO:0000256" key="1">
    <source>
        <dbReference type="SAM" id="MobiDB-lite"/>
    </source>
</evidence>
<dbReference type="InterPro" id="IPR008031">
    <property type="entry name" value="MtmB_MeTrfase"/>
</dbReference>
<evidence type="ECO:0008006" key="4">
    <source>
        <dbReference type="Google" id="ProtNLM"/>
    </source>
</evidence>
<comment type="caution">
    <text evidence="2">The sequence shown here is derived from an EMBL/GenBank/DDBJ whole genome shotgun (WGS) entry which is preliminary data.</text>
</comment>
<dbReference type="GO" id="GO:0008168">
    <property type="term" value="F:methyltransferase activity"/>
    <property type="evidence" value="ECO:0007669"/>
    <property type="project" value="InterPro"/>
</dbReference>
<proteinExistence type="predicted"/>
<dbReference type="SUPFAM" id="SSF75098">
    <property type="entry name" value="Monomethylamine methyltransferase MtmB"/>
    <property type="match status" value="1"/>
</dbReference>
<evidence type="ECO:0000313" key="3">
    <source>
        <dbReference type="Proteomes" id="UP000280417"/>
    </source>
</evidence>
<feature type="compositionally biased region" description="Basic and acidic residues" evidence="1">
    <location>
        <begin position="103"/>
        <end position="117"/>
    </location>
</feature>
<protein>
    <recommendedName>
        <fullName evidence="4">Monomethylamine:corrinoid methyltransferase</fullName>
    </recommendedName>
</protein>
<dbReference type="GO" id="GO:0032259">
    <property type="term" value="P:methylation"/>
    <property type="evidence" value="ECO:0007669"/>
    <property type="project" value="InterPro"/>
</dbReference>
<accession>A0A662DDQ6</accession>
<dbReference type="EMBL" id="QMQA01000174">
    <property type="protein sequence ID" value="RLE12309.1"/>
    <property type="molecule type" value="Genomic_DNA"/>
</dbReference>
<dbReference type="Gene3D" id="3.20.20.460">
    <property type="entry name" value="Monomethylamine methyltransferase MtmB"/>
    <property type="match status" value="1"/>
</dbReference>
<dbReference type="InterPro" id="IPR036655">
    <property type="entry name" value="MtmB_sf"/>
</dbReference>
<name>A0A662DDQ6_UNCAE</name>